<evidence type="ECO:0000313" key="3">
    <source>
        <dbReference type="Proteomes" id="UP000033452"/>
    </source>
</evidence>
<feature type="transmembrane region" description="Helical" evidence="1">
    <location>
        <begin position="122"/>
        <end position="142"/>
    </location>
</feature>
<feature type="transmembrane region" description="Helical" evidence="1">
    <location>
        <begin position="148"/>
        <end position="166"/>
    </location>
</feature>
<dbReference type="AlphaFoldDB" id="A0A0F4QK02"/>
<dbReference type="Proteomes" id="UP000033452">
    <property type="component" value="Unassembled WGS sequence"/>
</dbReference>
<evidence type="ECO:0000256" key="1">
    <source>
        <dbReference type="SAM" id="Phobius"/>
    </source>
</evidence>
<evidence type="ECO:0000313" key="2">
    <source>
        <dbReference type="EMBL" id="KJZ07951.1"/>
    </source>
</evidence>
<keyword evidence="1" id="KW-0472">Membrane</keyword>
<dbReference type="OrthoDB" id="6313503at2"/>
<proteinExistence type="predicted"/>
<comment type="caution">
    <text evidence="2">The sequence shown here is derived from an EMBL/GenBank/DDBJ whole genome shotgun (WGS) entry which is preliminary data.</text>
</comment>
<organism evidence="2 3">
    <name type="scientific">Pseudoalteromonas rubra</name>
    <dbReference type="NCBI Taxonomy" id="43658"/>
    <lineage>
        <taxon>Bacteria</taxon>
        <taxon>Pseudomonadati</taxon>
        <taxon>Pseudomonadota</taxon>
        <taxon>Gammaproteobacteria</taxon>
        <taxon>Alteromonadales</taxon>
        <taxon>Pseudoalteromonadaceae</taxon>
        <taxon>Pseudoalteromonas</taxon>
    </lineage>
</organism>
<dbReference type="RefSeq" id="WP_046005587.1">
    <property type="nucleotide sequence ID" value="NZ_JXYA01000031.1"/>
</dbReference>
<name>A0A0F4QK02_9GAMM</name>
<dbReference type="PATRIC" id="fig|43658.5.peg.2938"/>
<accession>A0A0F4QK02</accession>
<keyword evidence="3" id="KW-1185">Reference proteome</keyword>
<feature type="transmembrane region" description="Helical" evidence="1">
    <location>
        <begin position="36"/>
        <end position="61"/>
    </location>
</feature>
<reference evidence="2 3" key="1">
    <citation type="journal article" date="2015" name="BMC Genomics">
        <title>Genome mining reveals unlocked bioactive potential of marine Gram-negative bacteria.</title>
        <authorList>
            <person name="Machado H."/>
            <person name="Sonnenschein E.C."/>
            <person name="Melchiorsen J."/>
            <person name="Gram L."/>
        </authorList>
    </citation>
    <scope>NUCLEOTIDE SEQUENCE [LARGE SCALE GENOMIC DNA]</scope>
    <source>
        <strain evidence="2 3">S2471</strain>
    </source>
</reference>
<feature type="transmembrane region" description="Helical" evidence="1">
    <location>
        <begin position="67"/>
        <end position="86"/>
    </location>
</feature>
<keyword evidence="1" id="KW-0812">Transmembrane</keyword>
<sequence>MDNQEFSDLAQLWQSTPASPPPALEQCIQRHRKQRLGLFAGIAIETLIMLLVSAWFVLALFEPAPLVTQLWLGFGCVWGASMYTLVNRSRITSLRILKNQQLSQALEAHQQLLRQEIWRWDLSIKATLLFALVLVLFILVQYAMSSVFLSNGLLGLLVVAILLPVFKAKKRRAGEVLKTLSE</sequence>
<protein>
    <submittedName>
        <fullName evidence="2">Uncharacterized protein</fullName>
    </submittedName>
</protein>
<gene>
    <name evidence="2" type="ORF">TW77_13900</name>
</gene>
<dbReference type="EMBL" id="JXYA01000031">
    <property type="protein sequence ID" value="KJZ07951.1"/>
    <property type="molecule type" value="Genomic_DNA"/>
</dbReference>
<keyword evidence="1" id="KW-1133">Transmembrane helix</keyword>